<sequence length="106" mass="12034">MLPLQTIDAHGIPTVEFGYEPEVQDTFQISNEITYLSVDPSDTEVGLHLILVVLSNDNNRMHYVDVLCQSLNTCKALLEAAQVVYLVFPPQDYTIVNFWETQESPF</sequence>
<evidence type="ECO:0000313" key="1">
    <source>
        <dbReference type="EMBL" id="RUT00478.1"/>
    </source>
</evidence>
<comment type="caution">
    <text evidence="1">The sequence shown here is derived from an EMBL/GenBank/DDBJ whole genome shotgun (WGS) entry which is preliminary data.</text>
</comment>
<accession>A0AB37U8N3</accession>
<reference evidence="1 2" key="1">
    <citation type="journal article" date="2019" name="Genome Biol. Evol.">
        <title>Day and night: Metabolic profiles and evolutionary relationships of six axenic non-marine cyanobacteria.</title>
        <authorList>
            <person name="Will S.E."/>
            <person name="Henke P."/>
            <person name="Boedeker C."/>
            <person name="Huang S."/>
            <person name="Brinkmann H."/>
            <person name="Rohde M."/>
            <person name="Jarek M."/>
            <person name="Friedl T."/>
            <person name="Seufert S."/>
            <person name="Schumacher M."/>
            <person name="Overmann J."/>
            <person name="Neumann-Schaal M."/>
            <person name="Petersen J."/>
        </authorList>
    </citation>
    <scope>NUCLEOTIDE SEQUENCE [LARGE SCALE GENOMIC DNA]</scope>
    <source>
        <strain evidence="1 2">SAG 39.79</strain>
    </source>
</reference>
<name>A0AB37U8N3_9CYAN</name>
<dbReference type="EMBL" id="RSCK01000146">
    <property type="protein sequence ID" value="RUT00478.1"/>
    <property type="molecule type" value="Genomic_DNA"/>
</dbReference>
<gene>
    <name evidence="1" type="ORF">DSM107010_67860</name>
</gene>
<dbReference type="RefSeq" id="WP_106169490.1">
    <property type="nucleotide sequence ID" value="NZ_JAVKZF010000002.1"/>
</dbReference>
<keyword evidence="2" id="KW-1185">Reference proteome</keyword>
<organism evidence="1 2">
    <name type="scientific">Chroococcidiopsis cubana SAG 39.79</name>
    <dbReference type="NCBI Taxonomy" id="388085"/>
    <lineage>
        <taxon>Bacteria</taxon>
        <taxon>Bacillati</taxon>
        <taxon>Cyanobacteriota</taxon>
        <taxon>Cyanophyceae</taxon>
        <taxon>Chroococcidiopsidales</taxon>
        <taxon>Chroococcidiopsidaceae</taxon>
        <taxon>Chroococcidiopsis</taxon>
    </lineage>
</organism>
<dbReference type="Proteomes" id="UP000282574">
    <property type="component" value="Unassembled WGS sequence"/>
</dbReference>
<protein>
    <submittedName>
        <fullName evidence="1">Uncharacterized protein</fullName>
    </submittedName>
</protein>
<proteinExistence type="predicted"/>
<dbReference type="AlphaFoldDB" id="A0AB37U8N3"/>
<evidence type="ECO:0000313" key="2">
    <source>
        <dbReference type="Proteomes" id="UP000282574"/>
    </source>
</evidence>